<dbReference type="InterPro" id="IPR036162">
    <property type="entry name" value="Resolvase-like_N_sf"/>
</dbReference>
<dbReference type="PANTHER" id="PTHR30461:SF23">
    <property type="entry name" value="DNA RECOMBINASE-RELATED"/>
    <property type="match status" value="1"/>
</dbReference>
<gene>
    <name evidence="3" type="ORF">CNEO2_1010003</name>
</gene>
<dbReference type="CDD" id="cd00338">
    <property type="entry name" value="Ser_Recombinase"/>
    <property type="match status" value="1"/>
</dbReference>
<dbReference type="InterPro" id="IPR025827">
    <property type="entry name" value="Zn_ribbon_recom_dom"/>
</dbReference>
<dbReference type="InterPro" id="IPR011109">
    <property type="entry name" value="DNA_bind_recombinase_dom"/>
</dbReference>
<dbReference type="InterPro" id="IPR006119">
    <property type="entry name" value="Resolv_N"/>
</dbReference>
<dbReference type="PROSITE" id="PS51736">
    <property type="entry name" value="RECOMBINASES_3"/>
    <property type="match status" value="1"/>
</dbReference>
<feature type="domain" description="Resolvase/invertase-type recombinase catalytic" evidence="1">
    <location>
        <begin position="2"/>
        <end position="146"/>
    </location>
</feature>
<feature type="domain" description="Recombinase" evidence="2">
    <location>
        <begin position="154"/>
        <end position="279"/>
    </location>
</feature>
<reference evidence="3" key="1">
    <citation type="submission" date="2022-10" db="EMBL/GenBank/DDBJ databases">
        <authorList>
            <person name="Aires J."/>
            <person name="Mesa V."/>
        </authorList>
    </citation>
    <scope>NUCLEOTIDE SEQUENCE</scope>
    <source>
        <strain evidence="3">Clostridium neonatale JD116</strain>
    </source>
</reference>
<dbReference type="EMBL" id="CAMTCP010000002">
    <property type="protein sequence ID" value="CAI3538107.1"/>
    <property type="molecule type" value="Genomic_DNA"/>
</dbReference>
<sequence>MKAAIYARYSSDNQREESIEAQIRAINEFAKRENIQIVKTYTDEARSATTDDRPQFLKMIKDSELGLFDTLIVHKLDRFSRNRYDSAFYKKKLKDNNVRLISVLEHLDNSPESIILESVLEGMAEYYSVNLSREVMKGMKETALQCKHNGGLPPLGYDVAQDKTYIINEYEAKAVKMIYELYSNGVGYTLILDKLNELGYKTKTGKHFGKNSLYTILTNEKYNGVYVFNKSSKKINGKRNSHKHKPDEEIIKIKDGMPKIIDDDLWNEVKKKMDNNKTHRGAAQAKKIYLLSGLIYCGKCGAAMTGNSRHSGRNKTLYETYECCNRKRTKQCDMKAINKSLVEKIVINTLYDNVLSEKAIHSLTKKILAYTQEQSKTITEDIITYKKELKDIEGKINNIVEAVANGLYNPVMKEKLTSLESQQNTLLIRINEAEREANLNSPSEEMIKKYLSKDSDIKEKTPEEQKKVIQNYIKKVTVYDDEVITDTIVTCLGGGDGCRTRVRKERHLPFSECSSCFKIP</sequence>
<evidence type="ECO:0000313" key="4">
    <source>
        <dbReference type="Proteomes" id="UP001189143"/>
    </source>
</evidence>
<name>A0AAD1Y9K6_9CLOT</name>
<dbReference type="Pfam" id="PF07508">
    <property type="entry name" value="Recombinase"/>
    <property type="match status" value="1"/>
</dbReference>
<dbReference type="SMART" id="SM00857">
    <property type="entry name" value="Resolvase"/>
    <property type="match status" value="1"/>
</dbReference>
<evidence type="ECO:0000259" key="1">
    <source>
        <dbReference type="PROSITE" id="PS51736"/>
    </source>
</evidence>
<proteinExistence type="predicted"/>
<dbReference type="GO" id="GO:0003677">
    <property type="term" value="F:DNA binding"/>
    <property type="evidence" value="ECO:0007669"/>
    <property type="project" value="InterPro"/>
</dbReference>
<dbReference type="Gene3D" id="3.40.50.1390">
    <property type="entry name" value="Resolvase, N-terminal catalytic domain"/>
    <property type="match status" value="1"/>
</dbReference>
<evidence type="ECO:0000259" key="2">
    <source>
        <dbReference type="PROSITE" id="PS51737"/>
    </source>
</evidence>
<evidence type="ECO:0000313" key="3">
    <source>
        <dbReference type="EMBL" id="CAI3538107.1"/>
    </source>
</evidence>
<protein>
    <submittedName>
        <fullName evidence="3">Site-specific DNA recombinase</fullName>
    </submittedName>
</protein>
<dbReference type="AlphaFoldDB" id="A0AAD1Y9K6"/>
<dbReference type="Pfam" id="PF13408">
    <property type="entry name" value="Zn_ribbon_recom"/>
    <property type="match status" value="1"/>
</dbReference>
<accession>A0AAD1Y9K6</accession>
<dbReference type="PANTHER" id="PTHR30461">
    <property type="entry name" value="DNA-INVERTASE FROM LAMBDOID PROPHAGE"/>
    <property type="match status" value="1"/>
</dbReference>
<dbReference type="Proteomes" id="UP001189143">
    <property type="component" value="Unassembled WGS sequence"/>
</dbReference>
<dbReference type="InterPro" id="IPR038109">
    <property type="entry name" value="DNA_bind_recomb_sf"/>
</dbReference>
<dbReference type="PROSITE" id="PS51737">
    <property type="entry name" value="RECOMBINASE_DNA_BIND"/>
    <property type="match status" value="1"/>
</dbReference>
<dbReference type="Pfam" id="PF00239">
    <property type="entry name" value="Resolvase"/>
    <property type="match status" value="1"/>
</dbReference>
<dbReference type="GO" id="GO:0000150">
    <property type="term" value="F:DNA strand exchange activity"/>
    <property type="evidence" value="ECO:0007669"/>
    <property type="project" value="InterPro"/>
</dbReference>
<comment type="caution">
    <text evidence="3">The sequence shown here is derived from an EMBL/GenBank/DDBJ whole genome shotgun (WGS) entry which is preliminary data.</text>
</comment>
<dbReference type="SUPFAM" id="SSF53041">
    <property type="entry name" value="Resolvase-like"/>
    <property type="match status" value="1"/>
</dbReference>
<organism evidence="3 4">
    <name type="scientific">Clostridium neonatale</name>
    <dbReference type="NCBI Taxonomy" id="137838"/>
    <lineage>
        <taxon>Bacteria</taxon>
        <taxon>Bacillati</taxon>
        <taxon>Bacillota</taxon>
        <taxon>Clostridia</taxon>
        <taxon>Eubacteriales</taxon>
        <taxon>Clostridiaceae</taxon>
        <taxon>Clostridium</taxon>
    </lineage>
</organism>
<dbReference type="InterPro" id="IPR050639">
    <property type="entry name" value="SSR_resolvase"/>
</dbReference>
<dbReference type="Gene3D" id="3.90.1750.20">
    <property type="entry name" value="Putative Large Serine Recombinase, Chain B, Domain 2"/>
    <property type="match status" value="1"/>
</dbReference>